<dbReference type="Pfam" id="PF13568">
    <property type="entry name" value="OMP_b-brl_2"/>
    <property type="match status" value="1"/>
</dbReference>
<accession>A0A285X8K0</accession>
<sequence length="218" mass="24689">MKINNLLLLAILFSLFTSTHAQNSNPEIGIKAGANYSKFTPDFSLDGRVYAEYQRKPGFYLGGFFSKSLSEKLYFQPELHFALHRTNFVANGVEIRTNDPNAGSTVLDVETRITESIIALPLILRYYFTDSFFVDAGPRVGFIIDRNEKVENDPFEEPGDPRTAPNYDFDNFDLSLSLGSGYKLSEDIIINARYFFGILERDNSIKSSVFTLGLEYKL</sequence>
<dbReference type="Proteomes" id="UP000219193">
    <property type="component" value="Unassembled WGS sequence"/>
</dbReference>
<dbReference type="AlphaFoldDB" id="A0A285X8K0"/>
<evidence type="ECO:0000313" key="3">
    <source>
        <dbReference type="EMBL" id="SOC81625.1"/>
    </source>
</evidence>
<keyword evidence="1" id="KW-0732">Signal</keyword>
<evidence type="ECO:0000256" key="1">
    <source>
        <dbReference type="SAM" id="SignalP"/>
    </source>
</evidence>
<dbReference type="OrthoDB" id="947434at2"/>
<dbReference type="InterPro" id="IPR011250">
    <property type="entry name" value="OMP/PagP_B-barrel"/>
</dbReference>
<keyword evidence="4" id="KW-1185">Reference proteome</keyword>
<dbReference type="RefSeq" id="WP_097057409.1">
    <property type="nucleotide sequence ID" value="NZ_OCMF01000006.1"/>
</dbReference>
<dbReference type="SUPFAM" id="SSF56925">
    <property type="entry name" value="OMPA-like"/>
    <property type="match status" value="1"/>
</dbReference>
<evidence type="ECO:0000259" key="2">
    <source>
        <dbReference type="Pfam" id="PF13568"/>
    </source>
</evidence>
<feature type="signal peptide" evidence="1">
    <location>
        <begin position="1"/>
        <end position="21"/>
    </location>
</feature>
<gene>
    <name evidence="3" type="ORF">SAMN06296241_3206</name>
</gene>
<dbReference type="InterPro" id="IPR025665">
    <property type="entry name" value="Beta-barrel_OMP_2"/>
</dbReference>
<name>A0A285X8K0_9FLAO</name>
<feature type="domain" description="Outer membrane protein beta-barrel" evidence="2">
    <location>
        <begin position="21"/>
        <end position="198"/>
    </location>
</feature>
<feature type="chain" id="PRO_5012018426" evidence="1">
    <location>
        <begin position="22"/>
        <end position="218"/>
    </location>
</feature>
<protein>
    <submittedName>
        <fullName evidence="3">Outer membrane protein beta-barrel domain-containing protein</fullName>
    </submittedName>
</protein>
<evidence type="ECO:0000313" key="4">
    <source>
        <dbReference type="Proteomes" id="UP000219193"/>
    </source>
</evidence>
<reference evidence="4" key="1">
    <citation type="submission" date="2017-09" db="EMBL/GenBank/DDBJ databases">
        <authorList>
            <person name="Varghese N."/>
            <person name="Submissions S."/>
        </authorList>
    </citation>
    <scope>NUCLEOTIDE SEQUENCE [LARGE SCALE GENOMIC DNA]</scope>
    <source>
        <strain evidence="4">CGMCC 1.12641</strain>
    </source>
</reference>
<proteinExistence type="predicted"/>
<organism evidence="3 4">
    <name type="scientific">Salinimicrobium sediminis</name>
    <dbReference type="NCBI Taxonomy" id="1343891"/>
    <lineage>
        <taxon>Bacteria</taxon>
        <taxon>Pseudomonadati</taxon>
        <taxon>Bacteroidota</taxon>
        <taxon>Flavobacteriia</taxon>
        <taxon>Flavobacteriales</taxon>
        <taxon>Flavobacteriaceae</taxon>
        <taxon>Salinimicrobium</taxon>
    </lineage>
</organism>
<dbReference type="EMBL" id="OCMF01000006">
    <property type="protein sequence ID" value="SOC81625.1"/>
    <property type="molecule type" value="Genomic_DNA"/>
</dbReference>